<dbReference type="OMA" id="DVIMINF"/>
<evidence type="ECO:0000256" key="1">
    <source>
        <dbReference type="SAM" id="MobiDB-lite"/>
    </source>
</evidence>
<accession>A0A1G4MC26</accession>
<evidence type="ECO:0000313" key="2">
    <source>
        <dbReference type="EMBL" id="SCW01400.1"/>
    </source>
</evidence>
<keyword evidence="3" id="KW-1185">Reference proteome</keyword>
<dbReference type="EMBL" id="LT598492">
    <property type="protein sequence ID" value="SCW01400.1"/>
    <property type="molecule type" value="Genomic_DNA"/>
</dbReference>
<reference evidence="2 3" key="1">
    <citation type="submission" date="2016-03" db="EMBL/GenBank/DDBJ databases">
        <authorList>
            <person name="Devillers H."/>
        </authorList>
    </citation>
    <scope>NUCLEOTIDE SEQUENCE [LARGE SCALE GENOMIC DNA]</scope>
    <source>
        <strain evidence="2">CBS 6772</strain>
    </source>
</reference>
<evidence type="ECO:0000313" key="3">
    <source>
        <dbReference type="Proteomes" id="UP000190831"/>
    </source>
</evidence>
<feature type="region of interest" description="Disordered" evidence="1">
    <location>
        <begin position="268"/>
        <end position="300"/>
    </location>
</feature>
<dbReference type="OrthoDB" id="4069549at2759"/>
<gene>
    <name evidence="2" type="ORF">LAFE_0D11738G</name>
</gene>
<protein>
    <submittedName>
        <fullName evidence="2">LAFE_0D11738g1_1</fullName>
    </submittedName>
</protein>
<sequence>MSFQNQYALATARNQINPQQLTNNVFFGPLNTLSQLEFISLHNIRFFISVGISTKRAAQYFRSISVDEFVMVTFDETLDSNVAANSDDILSYEAENSLLLKQLIAKVQAETPEPVTGRCLTPQPDVNQLLYQNVNTYTSNVVSARGVQKYESFNDMLTLFRLSHSGNVLVFSDNGNDEELVTMLISHILKENTSVSLMEAFQYVKSIRPTVSELKQEQIFWCNGLIDYSERVKAREMFWGPGTQAGFAPWVGSLSTKRRNCSSLEDEEEHFRSRSGSPLSMDRAIASPKTRKIAMQHGTR</sequence>
<name>A0A1G4MC26_LACFM</name>
<organism evidence="2 3">
    <name type="scientific">Lachancea fermentati</name>
    <name type="common">Zygosaccharomyces fermentati</name>
    <dbReference type="NCBI Taxonomy" id="4955"/>
    <lineage>
        <taxon>Eukaryota</taxon>
        <taxon>Fungi</taxon>
        <taxon>Dikarya</taxon>
        <taxon>Ascomycota</taxon>
        <taxon>Saccharomycotina</taxon>
        <taxon>Saccharomycetes</taxon>
        <taxon>Saccharomycetales</taxon>
        <taxon>Saccharomycetaceae</taxon>
        <taxon>Lachancea</taxon>
    </lineage>
</organism>
<proteinExistence type="predicted"/>
<dbReference type="Proteomes" id="UP000190831">
    <property type="component" value="Chromosome D"/>
</dbReference>
<dbReference type="AlphaFoldDB" id="A0A1G4MC26"/>
<feature type="compositionally biased region" description="Basic residues" evidence="1">
    <location>
        <begin position="289"/>
        <end position="300"/>
    </location>
</feature>